<keyword evidence="1" id="KW-0175">Coiled coil</keyword>
<dbReference type="Proteomes" id="UP000011625">
    <property type="component" value="Unassembled WGS sequence"/>
</dbReference>
<keyword evidence="3" id="KW-1185">Reference proteome</keyword>
<organism evidence="2 3">
    <name type="scientific">Halococcus salifodinae DSM 8989</name>
    <dbReference type="NCBI Taxonomy" id="1227456"/>
    <lineage>
        <taxon>Archaea</taxon>
        <taxon>Methanobacteriati</taxon>
        <taxon>Methanobacteriota</taxon>
        <taxon>Stenosarchaea group</taxon>
        <taxon>Halobacteria</taxon>
        <taxon>Halobacteriales</taxon>
        <taxon>Halococcaceae</taxon>
        <taxon>Halococcus</taxon>
    </lineage>
</organism>
<dbReference type="OrthoDB" id="380774at2157"/>
<sequence>MGNGAQTDAETLDELVGQTRGPRASIIDGLRFYGNETNVKKLREYGDFQSAAYHLDILKEQGLIKKSGEEFVGRGGSSTVYRLTNLGQEVADELTDPSDQSATFSEMVGRVEQLEDEIENFREAHNEMADFVEKLDDEIEDLKQQ</sequence>
<gene>
    <name evidence="2" type="ORF">C450_20826</name>
</gene>
<dbReference type="InterPro" id="IPR036388">
    <property type="entry name" value="WH-like_DNA-bd_sf"/>
</dbReference>
<dbReference type="Gene3D" id="1.10.10.10">
    <property type="entry name" value="Winged helix-like DNA-binding domain superfamily/Winged helix DNA-binding domain"/>
    <property type="match status" value="1"/>
</dbReference>
<dbReference type="SUPFAM" id="SSF46785">
    <property type="entry name" value="Winged helix' DNA-binding domain"/>
    <property type="match status" value="1"/>
</dbReference>
<evidence type="ECO:0000313" key="2">
    <source>
        <dbReference type="EMBL" id="EMA47802.1"/>
    </source>
</evidence>
<dbReference type="InterPro" id="IPR036390">
    <property type="entry name" value="WH_DNA-bd_sf"/>
</dbReference>
<comment type="caution">
    <text evidence="2">The sequence shown here is derived from an EMBL/GenBank/DDBJ whole genome shotgun (WGS) entry which is preliminary data.</text>
</comment>
<accession>M0MQ07</accession>
<protein>
    <submittedName>
        <fullName evidence="2">Uncharacterized protein</fullName>
    </submittedName>
</protein>
<dbReference type="EMBL" id="AOME01000108">
    <property type="protein sequence ID" value="EMA47802.1"/>
    <property type="molecule type" value="Genomic_DNA"/>
</dbReference>
<evidence type="ECO:0000256" key="1">
    <source>
        <dbReference type="SAM" id="Coils"/>
    </source>
</evidence>
<dbReference type="RefSeq" id="WP_005047098.1">
    <property type="nucleotide sequence ID" value="NZ_AOME01000108.1"/>
</dbReference>
<name>M0MQ07_9EURY</name>
<proteinExistence type="predicted"/>
<reference evidence="2 3" key="1">
    <citation type="journal article" date="2014" name="PLoS Genet.">
        <title>Phylogenetically driven sequencing of extremely halophilic archaea reveals strategies for static and dynamic osmo-response.</title>
        <authorList>
            <person name="Becker E.A."/>
            <person name="Seitzer P.M."/>
            <person name="Tritt A."/>
            <person name="Larsen D."/>
            <person name="Krusor M."/>
            <person name="Yao A.I."/>
            <person name="Wu D."/>
            <person name="Madern D."/>
            <person name="Eisen J.A."/>
            <person name="Darling A.E."/>
            <person name="Facciotti M.T."/>
        </authorList>
    </citation>
    <scope>NUCLEOTIDE SEQUENCE [LARGE SCALE GENOMIC DNA]</scope>
    <source>
        <strain evidence="2 3">DSM 8989</strain>
    </source>
</reference>
<evidence type="ECO:0000313" key="3">
    <source>
        <dbReference type="Proteomes" id="UP000011625"/>
    </source>
</evidence>
<feature type="coiled-coil region" evidence="1">
    <location>
        <begin position="104"/>
        <end position="145"/>
    </location>
</feature>
<dbReference type="AlphaFoldDB" id="M0MQ07"/>